<accession>A0ABS5VP42</accession>
<keyword evidence="2" id="KW-1185">Reference proteome</keyword>
<evidence type="ECO:0000313" key="1">
    <source>
        <dbReference type="EMBL" id="MBT1703209.1"/>
    </source>
</evidence>
<dbReference type="InterPro" id="IPR000595">
    <property type="entry name" value="cNMP-bd_dom"/>
</dbReference>
<dbReference type="CDD" id="cd00038">
    <property type="entry name" value="CAP_ED"/>
    <property type="match status" value="1"/>
</dbReference>
<dbReference type="InterPro" id="IPR018490">
    <property type="entry name" value="cNMP-bd_dom_sf"/>
</dbReference>
<dbReference type="Gene3D" id="2.60.120.10">
    <property type="entry name" value="Jelly Rolls"/>
    <property type="match status" value="1"/>
</dbReference>
<dbReference type="SUPFAM" id="SSF51206">
    <property type="entry name" value="cAMP-binding domain-like"/>
    <property type="match status" value="1"/>
</dbReference>
<comment type="caution">
    <text evidence="1">The sequence shown here is derived from an EMBL/GenBank/DDBJ whole genome shotgun (WGS) entry which is preliminary data.</text>
</comment>
<dbReference type="InterPro" id="IPR014710">
    <property type="entry name" value="RmlC-like_jellyroll"/>
</dbReference>
<protein>
    <submittedName>
        <fullName evidence="1">Crp/Fnr family transcriptional regulator</fullName>
    </submittedName>
</protein>
<gene>
    <name evidence="1" type="ORF">KK060_07950</name>
</gene>
<name>A0ABS5VP42_9BACT</name>
<evidence type="ECO:0000313" key="2">
    <source>
        <dbReference type="Proteomes" id="UP000772618"/>
    </source>
</evidence>
<proteinExistence type="predicted"/>
<dbReference type="Proteomes" id="UP000772618">
    <property type="component" value="Unassembled WGS sequence"/>
</dbReference>
<sequence length="188" mass="21771">MISAILKNNGIYSSSDETLFEKEVRHRTISKDELLVKRGEVCRSIFFNITGSLYQYKSKDEIKENVIDLHADQEWVLNQISFTFQKPSDTFIKAYTDSRLLELSIESIHCLIAQSPAFLQLAKIFTAAGSRISFFDDRMTPAQKYQYILDNRNNLIQKFPLKYIASYLKMAPETLSRVRENFAKGVYS</sequence>
<reference evidence="1 2" key="1">
    <citation type="submission" date="2021-05" db="EMBL/GenBank/DDBJ databases">
        <title>A Polyphasic approach of four new species of the genus Ohtaekwangia: Ohtaekwangia histidinii sp. nov., Ohtaekwangia cretensis sp. nov., Ohtaekwangia indiensis sp. nov., Ohtaekwangia reichenbachii sp. nov. from diverse environment.</title>
        <authorList>
            <person name="Octaviana S."/>
        </authorList>
    </citation>
    <scope>NUCLEOTIDE SEQUENCE [LARGE SCALE GENOMIC DNA]</scope>
    <source>
        <strain evidence="1 2">PWU20</strain>
    </source>
</reference>
<organism evidence="1 2">
    <name type="scientific">Chryseosolibacter indicus</name>
    <dbReference type="NCBI Taxonomy" id="2782351"/>
    <lineage>
        <taxon>Bacteria</taxon>
        <taxon>Pseudomonadati</taxon>
        <taxon>Bacteroidota</taxon>
        <taxon>Cytophagia</taxon>
        <taxon>Cytophagales</taxon>
        <taxon>Chryseotaleaceae</taxon>
        <taxon>Chryseosolibacter</taxon>
    </lineage>
</organism>
<dbReference type="RefSeq" id="WP_254153174.1">
    <property type="nucleotide sequence ID" value="NZ_JAHESD010000012.1"/>
</dbReference>
<dbReference type="EMBL" id="JAHESD010000012">
    <property type="protein sequence ID" value="MBT1703209.1"/>
    <property type="molecule type" value="Genomic_DNA"/>
</dbReference>